<protein>
    <recommendedName>
        <fullName evidence="1">Protein Smg homolog</fullName>
    </recommendedName>
</protein>
<gene>
    <name evidence="1" type="primary">smg</name>
    <name evidence="2" type="ORF">HMPREF9370_2387</name>
</gene>
<proteinExistence type="inferred from homology"/>
<dbReference type="RefSeq" id="WP_009117527.1">
    <property type="nucleotide sequence ID" value="NZ_JH165159.1"/>
</dbReference>
<evidence type="ECO:0000256" key="1">
    <source>
        <dbReference type="HAMAP-Rule" id="MF_00598"/>
    </source>
</evidence>
<evidence type="ECO:0000313" key="2">
    <source>
        <dbReference type="EMBL" id="EGZ44082.1"/>
    </source>
</evidence>
<comment type="similarity">
    <text evidence="1">Belongs to the Smg family.</text>
</comment>
<dbReference type="PANTHER" id="PTHR38692:SF1">
    <property type="entry name" value="PROTEIN SMG"/>
    <property type="match status" value="1"/>
</dbReference>
<dbReference type="Proteomes" id="UP000005336">
    <property type="component" value="Unassembled WGS sequence"/>
</dbReference>
<dbReference type="InterPro" id="IPR007456">
    <property type="entry name" value="Smg"/>
</dbReference>
<dbReference type="HOGENOM" id="CLU_133242_0_0_4"/>
<keyword evidence="3" id="KW-1185">Reference proteome</keyword>
<dbReference type="Pfam" id="PF04361">
    <property type="entry name" value="DUF494"/>
    <property type="match status" value="1"/>
</dbReference>
<dbReference type="EMBL" id="AGAZ01000079">
    <property type="protein sequence ID" value="EGZ44082.1"/>
    <property type="molecule type" value="Genomic_DNA"/>
</dbReference>
<dbReference type="PANTHER" id="PTHR38692">
    <property type="entry name" value="PROTEIN SMG"/>
    <property type="match status" value="1"/>
</dbReference>
<dbReference type="OrthoDB" id="5297467at2"/>
<organism evidence="2 3">
    <name type="scientific">Neisseria wadsworthii 9715</name>
    <dbReference type="NCBI Taxonomy" id="1030841"/>
    <lineage>
        <taxon>Bacteria</taxon>
        <taxon>Pseudomonadati</taxon>
        <taxon>Pseudomonadota</taxon>
        <taxon>Betaproteobacteria</taxon>
        <taxon>Neisseriales</taxon>
        <taxon>Neisseriaceae</taxon>
        <taxon>Neisseria</taxon>
    </lineage>
</organism>
<reference evidence="2 3" key="1">
    <citation type="submission" date="2011-06" db="EMBL/GenBank/DDBJ databases">
        <authorList>
            <person name="Muzny D."/>
            <person name="Qin X."/>
            <person name="Deng J."/>
            <person name="Jiang H."/>
            <person name="Liu Y."/>
            <person name="Qu J."/>
            <person name="Song X.-Z."/>
            <person name="Zhang L."/>
            <person name="Thornton R."/>
            <person name="Coyle M."/>
            <person name="Francisco L."/>
            <person name="Jackson L."/>
            <person name="Javaid M."/>
            <person name="Korchina V."/>
            <person name="Kovar C."/>
            <person name="Mata R."/>
            <person name="Mathew T."/>
            <person name="Ngo R."/>
            <person name="Nguyen L."/>
            <person name="Nguyen N."/>
            <person name="Okwuonu G."/>
            <person name="Ongeri F."/>
            <person name="Pham C."/>
            <person name="Simmons D."/>
            <person name="Wilczek-Boney K."/>
            <person name="Hale W."/>
            <person name="Jakkamsetti A."/>
            <person name="Pham P."/>
            <person name="Ruth R."/>
            <person name="San Lucas F."/>
            <person name="Warren J."/>
            <person name="Zhang J."/>
            <person name="Zhao Z."/>
            <person name="Zhou C."/>
            <person name="Zhu D."/>
            <person name="Lee S."/>
            <person name="Bess C."/>
            <person name="Blankenburg K."/>
            <person name="Forbes L."/>
            <person name="Fu Q."/>
            <person name="Gubbala S."/>
            <person name="Hirani K."/>
            <person name="Jayaseelan J.C."/>
            <person name="Lara F."/>
            <person name="Munidasa M."/>
            <person name="Palculict T."/>
            <person name="Patil S."/>
            <person name="Pu L.-L."/>
            <person name="Saada N."/>
            <person name="Tang L."/>
            <person name="Weissenberger G."/>
            <person name="Zhu Y."/>
            <person name="Hemphill L."/>
            <person name="Shang Y."/>
            <person name="Youmans B."/>
            <person name="Ayvaz T."/>
            <person name="Ross M."/>
            <person name="Santibanez J."/>
            <person name="Aqrawi P."/>
            <person name="Gross S."/>
            <person name="Joshi V."/>
            <person name="Fowler G."/>
            <person name="Nazareth L."/>
            <person name="Reid J."/>
            <person name="Worley K."/>
            <person name="Petrosino J."/>
            <person name="Highlander S."/>
            <person name="Gibbs R."/>
        </authorList>
    </citation>
    <scope>NUCLEOTIDE SEQUENCE [LARGE SCALE GENOMIC DNA]</scope>
    <source>
        <strain evidence="2 3">9715</strain>
    </source>
</reference>
<sequence length="151" mass="16738">MADVIAFLIEHFRDFDACPPSSDLGVLLEEAGFGDVEIGNLLMLLEALESQPKMNMSCNAGTAMRVYCQEELEALPQEVLGLLHYLEQEKAIDARQHEFVINALLFMPQEEVTVDMAKIFALLALWAHQSELPVLIGDDLMVALHGAATMH</sequence>
<dbReference type="STRING" id="1030841.HMPREF9370_2387"/>
<dbReference type="AlphaFoldDB" id="G4CTH7"/>
<evidence type="ECO:0000313" key="3">
    <source>
        <dbReference type="Proteomes" id="UP000005336"/>
    </source>
</evidence>
<accession>G4CTH7</accession>
<dbReference type="HAMAP" id="MF_00598">
    <property type="entry name" value="Smg"/>
    <property type="match status" value="1"/>
</dbReference>
<dbReference type="PATRIC" id="fig|1030841.3.peg.2374"/>
<name>G4CTH7_9NEIS</name>
<comment type="caution">
    <text evidence="2">The sequence shown here is derived from an EMBL/GenBank/DDBJ whole genome shotgun (WGS) entry which is preliminary data.</text>
</comment>